<sequence>MRQLAAFILIILASVSFAELVGYESFDYPDGSNLVGQNGGIGWDRTQTGTKSTWKTDWGTLTGDVINGGVYSSPAFGGSGGGAYRDWSSGDIWAGAQQAGGIIYAGATITLTGYSDWGGISFMADTGGEKVKYGLPYQQAGVKYWGLSVEGDGGGQALTDVEAELNETVRIIGVWDMETENVGVWVNPDAEDYYNSPSDNTADAFMDASAREGDWITGIRIACMETADWDDVVVATTFEETFTFEQKLSRAHNPLPSNGETGVLADTDLTWDFALAEPDVTDVDQTVDEYQLYMNTVEGDPNLFLIDTTAKPAGGWDEVSGSYSYTPAEPLDMDRTYNWRVDAVRGAETTTGFTWQFQTKKSIPEILSQTEYVLSDIGETVSMEVEVGSISPETYQWYKADAAGELQEISGETSSVLEVTNVQAGDETEYVCKVANDSGTEVSSDPIMLYIQKKIAHWSFDGGDYQSAVAESPSSYLFGDPNFVSGWSGEAITFNGEDNALYTDIEEVDYFDQCNYNMTVTFWAKSTTPSDWNPFVARNGESSEGWQVRKYNTADQGSKICFTTRGTGGEEDGTPSERNIFDGQWHWIAASFDDGEKKLYIDGTLASEDSLPGDSIAETSSPVSMGARFELEGGVIVPQEFSFMASTLDEVSIYNYPISESDIAQMMADMTGEPVCQSDPQMDFDGDCKVSLSDFDEFAAQWLIDNNVYPTE</sequence>
<evidence type="ECO:0000313" key="2">
    <source>
        <dbReference type="EMBL" id="AQQ08837.1"/>
    </source>
</evidence>
<organism evidence="2 3">
    <name type="scientific">Sedimentisphaera cyanobacteriorum</name>
    <dbReference type="NCBI Taxonomy" id="1940790"/>
    <lineage>
        <taxon>Bacteria</taxon>
        <taxon>Pseudomonadati</taxon>
        <taxon>Planctomycetota</taxon>
        <taxon>Phycisphaerae</taxon>
        <taxon>Sedimentisphaerales</taxon>
        <taxon>Sedimentisphaeraceae</taxon>
        <taxon>Sedimentisphaera</taxon>
    </lineage>
</organism>
<feature type="domain" description="Ig-like" evidence="1">
    <location>
        <begin position="364"/>
        <end position="443"/>
    </location>
</feature>
<dbReference type="Gene3D" id="2.60.40.10">
    <property type="entry name" value="Immunoglobulins"/>
    <property type="match status" value="2"/>
</dbReference>
<dbReference type="RefSeq" id="WP_161488075.1">
    <property type="nucleotide sequence ID" value="NZ_CP019633.1"/>
</dbReference>
<keyword evidence="3" id="KW-1185">Reference proteome</keyword>
<evidence type="ECO:0000259" key="1">
    <source>
        <dbReference type="PROSITE" id="PS50835"/>
    </source>
</evidence>
<dbReference type="Gene3D" id="2.60.120.200">
    <property type="match status" value="1"/>
</dbReference>
<dbReference type="AlphaFoldDB" id="A0A1Q2HMY6"/>
<dbReference type="PROSITE" id="PS50835">
    <property type="entry name" value="IG_LIKE"/>
    <property type="match status" value="1"/>
</dbReference>
<dbReference type="KEGG" id="pbu:L21SP3_00628"/>
<dbReference type="InterPro" id="IPR007110">
    <property type="entry name" value="Ig-like_dom"/>
</dbReference>
<name>A0A1Q2HMY6_9BACT</name>
<gene>
    <name evidence="2" type="ORF">L21SP3_00628</name>
</gene>
<dbReference type="InterPro" id="IPR013783">
    <property type="entry name" value="Ig-like_fold"/>
</dbReference>
<dbReference type="Pfam" id="PF13927">
    <property type="entry name" value="Ig_3"/>
    <property type="match status" value="1"/>
</dbReference>
<dbReference type="Pfam" id="PF13385">
    <property type="entry name" value="Laminin_G_3"/>
    <property type="match status" value="1"/>
</dbReference>
<dbReference type="Proteomes" id="UP000188273">
    <property type="component" value="Chromosome"/>
</dbReference>
<dbReference type="SUPFAM" id="SSF48726">
    <property type="entry name" value="Immunoglobulin"/>
    <property type="match status" value="1"/>
</dbReference>
<dbReference type="SMART" id="SM00409">
    <property type="entry name" value="IG"/>
    <property type="match status" value="1"/>
</dbReference>
<dbReference type="OrthoDB" id="9770043at2"/>
<dbReference type="InterPro" id="IPR013320">
    <property type="entry name" value="ConA-like_dom_sf"/>
</dbReference>
<dbReference type="SUPFAM" id="SSF49899">
    <property type="entry name" value="Concanavalin A-like lectins/glucanases"/>
    <property type="match status" value="1"/>
</dbReference>
<dbReference type="EMBL" id="CP019633">
    <property type="protein sequence ID" value="AQQ08837.1"/>
    <property type="molecule type" value="Genomic_DNA"/>
</dbReference>
<evidence type="ECO:0000313" key="3">
    <source>
        <dbReference type="Proteomes" id="UP000188273"/>
    </source>
</evidence>
<protein>
    <recommendedName>
        <fullName evidence="1">Ig-like domain-containing protein</fullName>
    </recommendedName>
</protein>
<dbReference type="CDD" id="cd00096">
    <property type="entry name" value="Ig"/>
    <property type="match status" value="1"/>
</dbReference>
<accession>A0A1Q2HMY6</accession>
<dbReference type="InterPro" id="IPR036179">
    <property type="entry name" value="Ig-like_dom_sf"/>
</dbReference>
<reference evidence="3" key="1">
    <citation type="submission" date="2017-02" db="EMBL/GenBank/DDBJ databases">
        <title>Comparative genomics and description of representatives of a novel lineage of planctomycetes thriving in anoxic sediments.</title>
        <authorList>
            <person name="Spring S."/>
            <person name="Bunk B."/>
            <person name="Sproer C."/>
            <person name="Klenk H.-P."/>
        </authorList>
    </citation>
    <scope>NUCLEOTIDE SEQUENCE [LARGE SCALE GENOMIC DNA]</scope>
    <source>
        <strain evidence="3">L21-RPul-D3</strain>
    </source>
</reference>
<dbReference type="STRING" id="1940790.L21SP3_00628"/>
<dbReference type="InterPro" id="IPR003599">
    <property type="entry name" value="Ig_sub"/>
</dbReference>
<proteinExistence type="predicted"/>